<keyword evidence="3" id="KW-1185">Reference proteome</keyword>
<sequence>MDESVEQITQSIHPSIHHSSTHKIGCLHYRFCFTQNNFCVPISISRPLFFLECQAGNVAQQLGSMRSSNVKYISHTWFVVQPETGLFNACRRVRREAKSLQTGETDLSFPLSLGLRLLPTSAVSQSPNRQPTAEQAVLLRSTHT</sequence>
<protein>
    <submittedName>
        <fullName evidence="2">Uncharacterized protein</fullName>
    </submittedName>
</protein>
<dbReference type="Proteomes" id="UP001345963">
    <property type="component" value="Unassembled WGS sequence"/>
</dbReference>
<evidence type="ECO:0000313" key="2">
    <source>
        <dbReference type="EMBL" id="MED6252150.1"/>
    </source>
</evidence>
<feature type="compositionally biased region" description="Polar residues" evidence="1">
    <location>
        <begin position="123"/>
        <end position="133"/>
    </location>
</feature>
<name>A0ABU7BRB9_9TELE</name>
<dbReference type="EMBL" id="JAHUTI010060902">
    <property type="protein sequence ID" value="MED6252150.1"/>
    <property type="molecule type" value="Genomic_DNA"/>
</dbReference>
<comment type="caution">
    <text evidence="2">The sequence shown here is derived from an EMBL/GenBank/DDBJ whole genome shotgun (WGS) entry which is preliminary data.</text>
</comment>
<organism evidence="2 3">
    <name type="scientific">Ataeniobius toweri</name>
    <dbReference type="NCBI Taxonomy" id="208326"/>
    <lineage>
        <taxon>Eukaryota</taxon>
        <taxon>Metazoa</taxon>
        <taxon>Chordata</taxon>
        <taxon>Craniata</taxon>
        <taxon>Vertebrata</taxon>
        <taxon>Euteleostomi</taxon>
        <taxon>Actinopterygii</taxon>
        <taxon>Neopterygii</taxon>
        <taxon>Teleostei</taxon>
        <taxon>Neoteleostei</taxon>
        <taxon>Acanthomorphata</taxon>
        <taxon>Ovalentaria</taxon>
        <taxon>Atherinomorphae</taxon>
        <taxon>Cyprinodontiformes</taxon>
        <taxon>Goodeidae</taxon>
        <taxon>Ataeniobius</taxon>
    </lineage>
</organism>
<gene>
    <name evidence="2" type="ORF">ATANTOWER_007668</name>
</gene>
<evidence type="ECO:0000313" key="3">
    <source>
        <dbReference type="Proteomes" id="UP001345963"/>
    </source>
</evidence>
<evidence type="ECO:0000256" key="1">
    <source>
        <dbReference type="SAM" id="MobiDB-lite"/>
    </source>
</evidence>
<reference evidence="2 3" key="1">
    <citation type="submission" date="2021-07" db="EMBL/GenBank/DDBJ databases">
        <authorList>
            <person name="Palmer J.M."/>
        </authorList>
    </citation>
    <scope>NUCLEOTIDE SEQUENCE [LARGE SCALE GENOMIC DNA]</scope>
    <source>
        <strain evidence="2 3">AT_MEX2019</strain>
        <tissue evidence="2">Muscle</tissue>
    </source>
</reference>
<feature type="region of interest" description="Disordered" evidence="1">
    <location>
        <begin position="123"/>
        <end position="144"/>
    </location>
</feature>
<accession>A0ABU7BRB9</accession>
<proteinExistence type="predicted"/>